<comment type="caution">
    <text evidence="5">The sequence shown here is derived from an EMBL/GenBank/DDBJ whole genome shotgun (WGS) entry which is preliminary data.</text>
</comment>
<dbReference type="PROSITE" id="PS51635">
    <property type="entry name" value="PNPLA"/>
    <property type="match status" value="1"/>
</dbReference>
<keyword evidence="2" id="KW-0378">Hydrolase</keyword>
<reference evidence="5 6" key="1">
    <citation type="submission" date="2015-12" db="EMBL/GenBank/DDBJ databases">
        <title>Genome comparisons provide insights into the role of secondary metabolites in the pathogenic phase of the Photorhabdus life cycle.</title>
        <authorList>
            <person name="Tobias N.J."/>
            <person name="Mishra B."/>
            <person name="Gupta D.K."/>
            <person name="Thines M."/>
            <person name="Stinear T.P."/>
            <person name="Bode H.B."/>
        </authorList>
    </citation>
    <scope>NUCLEOTIDE SEQUENCE [LARGE SCALE GENOMIC DNA]</scope>
    <source>
        <strain evidence="5 6">PB68.1</strain>
    </source>
</reference>
<feature type="short sequence motif" description="DGA/G" evidence="2">
    <location>
        <begin position="338"/>
        <end position="340"/>
    </location>
</feature>
<keyword evidence="6" id="KW-1185">Reference proteome</keyword>
<dbReference type="PATRIC" id="fig|286156.4.peg.221"/>
<evidence type="ECO:0000313" key="5">
    <source>
        <dbReference type="EMBL" id="OCQ54602.1"/>
    </source>
</evidence>
<feature type="short sequence motif" description="GXGXXG" evidence="2">
    <location>
        <begin position="106"/>
        <end position="111"/>
    </location>
</feature>
<feature type="domain" description="PNPLA" evidence="4">
    <location>
        <begin position="102"/>
        <end position="351"/>
    </location>
</feature>
<dbReference type="GO" id="GO:0016787">
    <property type="term" value="F:hydrolase activity"/>
    <property type="evidence" value="ECO:0007669"/>
    <property type="project" value="UniProtKB-UniRule"/>
</dbReference>
<dbReference type="Pfam" id="PF20848">
    <property type="entry name" value="ExoU_mid_dom"/>
    <property type="match status" value="1"/>
</dbReference>
<dbReference type="Pfam" id="PF20983">
    <property type="entry name" value="ExoU_C"/>
    <property type="match status" value="1"/>
</dbReference>
<dbReference type="RefSeq" id="WP_065821721.1">
    <property type="nucleotide sequence ID" value="NZ_CAWMQZ010000010.1"/>
</dbReference>
<dbReference type="PANTHER" id="PTHR46394:SF1">
    <property type="entry name" value="PNPLA DOMAIN-CONTAINING PROTEIN"/>
    <property type="match status" value="1"/>
</dbReference>
<accession>A0A1C0U9J7</accession>
<evidence type="ECO:0000256" key="3">
    <source>
        <dbReference type="SAM" id="MobiDB-lite"/>
    </source>
</evidence>
<dbReference type="InterPro" id="IPR049155">
    <property type="entry name" value="ExoU_mid_dom"/>
</dbReference>
<keyword evidence="1 2" id="KW-0443">Lipid metabolism</keyword>
<name>A0A1C0U9J7_9GAMM</name>
<dbReference type="AlphaFoldDB" id="A0A1C0U9J7"/>
<gene>
    <name evidence="5" type="ORF">Ppb6_00171</name>
</gene>
<dbReference type="InterPro" id="IPR052580">
    <property type="entry name" value="Lipid_Hydrolase"/>
</dbReference>
<evidence type="ECO:0000259" key="4">
    <source>
        <dbReference type="PROSITE" id="PS51635"/>
    </source>
</evidence>
<feature type="active site" description="Proton acceptor" evidence="2">
    <location>
        <position position="338"/>
    </location>
</feature>
<dbReference type="Pfam" id="PF01734">
    <property type="entry name" value="Patatin"/>
    <property type="match status" value="1"/>
</dbReference>
<feature type="active site" description="Nucleophile" evidence="2">
    <location>
        <position position="137"/>
    </location>
</feature>
<protein>
    <submittedName>
        <fullName evidence="5">Patatin-like phospholipase</fullName>
    </submittedName>
</protein>
<dbReference type="Gene3D" id="1.20.1050.100">
    <property type="match status" value="1"/>
</dbReference>
<dbReference type="GO" id="GO:0016042">
    <property type="term" value="P:lipid catabolic process"/>
    <property type="evidence" value="ECO:0007669"/>
    <property type="project" value="UniProtKB-UniRule"/>
</dbReference>
<dbReference type="InterPro" id="IPR002641">
    <property type="entry name" value="PNPLA_dom"/>
</dbReference>
<dbReference type="SUPFAM" id="SSF52151">
    <property type="entry name" value="FabD/lysophospholipase-like"/>
    <property type="match status" value="1"/>
</dbReference>
<evidence type="ECO:0000256" key="2">
    <source>
        <dbReference type="PROSITE-ProRule" id="PRU01161"/>
    </source>
</evidence>
<organism evidence="5 6">
    <name type="scientific">Photorhabdus australis subsp. thailandensis</name>
    <dbReference type="NCBI Taxonomy" id="2805096"/>
    <lineage>
        <taxon>Bacteria</taxon>
        <taxon>Pseudomonadati</taxon>
        <taxon>Pseudomonadota</taxon>
        <taxon>Gammaproteobacteria</taxon>
        <taxon>Enterobacterales</taxon>
        <taxon>Morganellaceae</taxon>
        <taxon>Photorhabdus</taxon>
    </lineage>
</organism>
<dbReference type="InterPro" id="IPR016035">
    <property type="entry name" value="Acyl_Trfase/lysoPLipase"/>
</dbReference>
<dbReference type="Gene3D" id="3.40.1090.10">
    <property type="entry name" value="Cytosolic phospholipase A2 catalytic domain"/>
    <property type="match status" value="2"/>
</dbReference>
<feature type="short sequence motif" description="GXSXG" evidence="2">
    <location>
        <begin position="135"/>
        <end position="139"/>
    </location>
</feature>
<evidence type="ECO:0000256" key="1">
    <source>
        <dbReference type="ARBA" id="ARBA00023098"/>
    </source>
</evidence>
<dbReference type="PANTHER" id="PTHR46394">
    <property type="entry name" value="ANNEXIN"/>
    <property type="match status" value="1"/>
</dbReference>
<keyword evidence="2" id="KW-0442">Lipid degradation</keyword>
<dbReference type="Proteomes" id="UP000093476">
    <property type="component" value="Unassembled WGS sequence"/>
</dbReference>
<sequence length="676" mass="73519">MQIHINPLKISSPDYEATKSHSSPTNVTKETIVQSLTSTLKSAVTALRLPTEPVIRNQIQSPTTPGNATVMAEGAGKRNITLKQFENGSVSLELNRPPLTSLVLSGGGAKGAAYPGAIKALEEQGMLKGIRTMSGSSAGGITAALLASGMDAAGFKKLSDDMDLISLLDKPNSKAQLNPPPITRSGKKFAGPFGAVGKLVDLLYKLLPRIQSKAVPLEKVIRQESAKSMLKQIAAHPELSNKADIMSIRDRLNNGGGVTFKDLDILSKHIPEIKALNITGTAMFDGKPQMVVFSSTLTPYMEIARAAHISGSFPIVFSKPEEHSQPFQSEQEITQFQDGGVMLNVPVPEMINPHHQHSPIRQNDNLILEFEGEKVAVPDKGSLGSTIVDWIVGAPVTARSALQANELKAYKEQTVTVPLKTEMGDFSDTLSGTLNFTMSGEIKNQLQEKLDSAVTEHLQNRQQQIEHHRFDNLEQALLSLDDEMFSAVATQSRETTSNIAQFRTEAREALSELAAAIISEENDHKLTITPFMQSALQKLDALATTPERKAWIAGELNQSDNPIFQRLLSASAGKKIDSSVLGEAQTEARRRDIANIALNITREVVYPSLFRMGQPASNIALLRKVEHSLARATTAEQVNQALTELADNYGARMKPWKKPFSSTTVELAKAWMIKTA</sequence>
<proteinExistence type="predicted"/>
<dbReference type="CDD" id="cd07207">
    <property type="entry name" value="Pat_ExoU_VipD_like"/>
    <property type="match status" value="1"/>
</dbReference>
<evidence type="ECO:0000313" key="6">
    <source>
        <dbReference type="Proteomes" id="UP000093476"/>
    </source>
</evidence>
<dbReference type="EMBL" id="LOMY01000010">
    <property type="protein sequence ID" value="OCQ54602.1"/>
    <property type="molecule type" value="Genomic_DNA"/>
</dbReference>
<dbReference type="STRING" id="286156.Ppb6_00171"/>
<feature type="region of interest" description="Disordered" evidence="3">
    <location>
        <begin position="1"/>
        <end position="24"/>
    </location>
</feature>
<dbReference type="InterPro" id="IPR049154">
    <property type="entry name" value="ExoU_C"/>
</dbReference>